<evidence type="ECO:0000259" key="6">
    <source>
        <dbReference type="Pfam" id="PF02016"/>
    </source>
</evidence>
<dbReference type="Proteomes" id="UP000198339">
    <property type="component" value="Unassembled WGS sequence"/>
</dbReference>
<evidence type="ECO:0000256" key="1">
    <source>
        <dbReference type="ARBA" id="ARBA00010233"/>
    </source>
</evidence>
<dbReference type="InterPro" id="IPR027478">
    <property type="entry name" value="LdcA_N"/>
</dbReference>
<dbReference type="Pfam" id="PF02016">
    <property type="entry name" value="Peptidase_S66"/>
    <property type="match status" value="1"/>
</dbReference>
<keyword evidence="2 8" id="KW-0121">Carboxypeptidase</keyword>
<keyword evidence="9" id="KW-1185">Reference proteome</keyword>
<evidence type="ECO:0000256" key="3">
    <source>
        <dbReference type="ARBA" id="ARBA00022670"/>
    </source>
</evidence>
<dbReference type="RefSeq" id="WP_245836566.1">
    <property type="nucleotide sequence ID" value="NZ_FZPA01000002.1"/>
</dbReference>
<keyword evidence="5" id="KW-0720">Serine protease</keyword>
<dbReference type="EMBL" id="FZPA01000002">
    <property type="protein sequence ID" value="SNS62177.1"/>
    <property type="molecule type" value="Genomic_DNA"/>
</dbReference>
<dbReference type="SUPFAM" id="SSF141986">
    <property type="entry name" value="LD-carboxypeptidase A C-terminal domain-like"/>
    <property type="match status" value="1"/>
</dbReference>
<feature type="domain" description="LD-carboxypeptidase N-terminal" evidence="6">
    <location>
        <begin position="4"/>
        <end position="118"/>
    </location>
</feature>
<accession>A0A239FYR1</accession>
<dbReference type="AlphaFoldDB" id="A0A239FYR1"/>
<sequence length="276" mass="29670">MMRIGIVAPSTPILPDDAEAVRAIAALGYPGVELIFDEQCFAVHGHFAGEDGHRFAALVEMANRPDIDAIWFARGGYGACRIAQEAVAAMTGAARGKAFLGYSDQGNLLACLYREGFDHVAHGPMVADIRREGGDAAIARALDWLVARDPVACESGLEHGARHTAFNLMTLSMLLGTPLEPDLAGHVLLVEEVSEHLYAFDRAFFHMATCLAPRGLSGIRLGRVSAVPENDRPFGMDAEEIARDWCARTGIAWLGRADIGHDADNKVVPFGLHRAG</sequence>
<dbReference type="InterPro" id="IPR029062">
    <property type="entry name" value="Class_I_gatase-like"/>
</dbReference>
<name>A0A239FYR1_9SPHN</name>
<feature type="domain" description="LD-carboxypeptidase C-terminal" evidence="7">
    <location>
        <begin position="167"/>
        <end position="272"/>
    </location>
</feature>
<dbReference type="Pfam" id="PF17676">
    <property type="entry name" value="Peptidase_S66C"/>
    <property type="match status" value="1"/>
</dbReference>
<evidence type="ECO:0000259" key="7">
    <source>
        <dbReference type="Pfam" id="PF17676"/>
    </source>
</evidence>
<dbReference type="InterPro" id="IPR027461">
    <property type="entry name" value="Carboxypeptidase_A_C_sf"/>
</dbReference>
<protein>
    <submittedName>
        <fullName evidence="8">Muramoyltetrapeptide carboxypeptidase</fullName>
    </submittedName>
</protein>
<keyword evidence="4" id="KW-0378">Hydrolase</keyword>
<evidence type="ECO:0000256" key="2">
    <source>
        <dbReference type="ARBA" id="ARBA00022645"/>
    </source>
</evidence>
<gene>
    <name evidence="8" type="ORF">SAMN06295955_102315</name>
</gene>
<dbReference type="CDD" id="cd07025">
    <property type="entry name" value="Peptidase_S66"/>
    <property type="match status" value="1"/>
</dbReference>
<reference evidence="8 9" key="1">
    <citation type="submission" date="2017-06" db="EMBL/GenBank/DDBJ databases">
        <authorList>
            <person name="Kim H.J."/>
            <person name="Triplett B.A."/>
        </authorList>
    </citation>
    <scope>NUCLEOTIDE SEQUENCE [LARGE SCALE GENOMIC DNA]</scope>
    <source>
        <strain evidence="8 9">DS15</strain>
    </source>
</reference>
<dbReference type="InterPro" id="IPR003507">
    <property type="entry name" value="S66_fam"/>
</dbReference>
<evidence type="ECO:0000256" key="5">
    <source>
        <dbReference type="ARBA" id="ARBA00022825"/>
    </source>
</evidence>
<dbReference type="Gene3D" id="3.40.50.10740">
    <property type="entry name" value="Class I glutamine amidotransferase-like"/>
    <property type="match status" value="1"/>
</dbReference>
<evidence type="ECO:0000313" key="9">
    <source>
        <dbReference type="Proteomes" id="UP000198339"/>
    </source>
</evidence>
<evidence type="ECO:0000256" key="4">
    <source>
        <dbReference type="ARBA" id="ARBA00022801"/>
    </source>
</evidence>
<dbReference type="InterPro" id="IPR040921">
    <property type="entry name" value="Peptidase_S66C"/>
</dbReference>
<dbReference type="PANTHER" id="PTHR30237">
    <property type="entry name" value="MURAMOYLTETRAPEPTIDE CARBOXYPEPTIDASE"/>
    <property type="match status" value="1"/>
</dbReference>
<dbReference type="GO" id="GO:0008236">
    <property type="term" value="F:serine-type peptidase activity"/>
    <property type="evidence" value="ECO:0007669"/>
    <property type="project" value="UniProtKB-KW"/>
</dbReference>
<keyword evidence="3" id="KW-0645">Protease</keyword>
<dbReference type="GO" id="GO:0006508">
    <property type="term" value="P:proteolysis"/>
    <property type="evidence" value="ECO:0007669"/>
    <property type="project" value="UniProtKB-KW"/>
</dbReference>
<dbReference type="Gene3D" id="3.50.30.60">
    <property type="entry name" value="LD-carboxypeptidase A C-terminal domain-like"/>
    <property type="match status" value="1"/>
</dbReference>
<dbReference type="InterPro" id="IPR040449">
    <property type="entry name" value="Peptidase_S66_N"/>
</dbReference>
<dbReference type="GO" id="GO:0004180">
    <property type="term" value="F:carboxypeptidase activity"/>
    <property type="evidence" value="ECO:0007669"/>
    <property type="project" value="UniProtKB-KW"/>
</dbReference>
<comment type="similarity">
    <text evidence="1">Belongs to the peptidase S66 family.</text>
</comment>
<dbReference type="PANTHER" id="PTHR30237:SF2">
    <property type="entry name" value="MUREIN TETRAPEPTIDE CARBOXYPEPTIDASE"/>
    <property type="match status" value="1"/>
</dbReference>
<evidence type="ECO:0000313" key="8">
    <source>
        <dbReference type="EMBL" id="SNS62177.1"/>
    </source>
</evidence>
<dbReference type="SUPFAM" id="SSF52317">
    <property type="entry name" value="Class I glutamine amidotransferase-like"/>
    <property type="match status" value="1"/>
</dbReference>
<organism evidence="8 9">
    <name type="scientific">Sphingopyxis indica</name>
    <dbReference type="NCBI Taxonomy" id="436663"/>
    <lineage>
        <taxon>Bacteria</taxon>
        <taxon>Pseudomonadati</taxon>
        <taxon>Pseudomonadota</taxon>
        <taxon>Alphaproteobacteria</taxon>
        <taxon>Sphingomonadales</taxon>
        <taxon>Sphingomonadaceae</taxon>
        <taxon>Sphingopyxis</taxon>
    </lineage>
</organism>
<proteinExistence type="inferred from homology"/>